<evidence type="ECO:0000259" key="5">
    <source>
        <dbReference type="Pfam" id="PF00498"/>
    </source>
</evidence>
<organism evidence="6">
    <name type="scientific">Zea mays</name>
    <name type="common">Maize</name>
    <dbReference type="NCBI Taxonomy" id="4577"/>
    <lineage>
        <taxon>Eukaryota</taxon>
        <taxon>Viridiplantae</taxon>
        <taxon>Streptophyta</taxon>
        <taxon>Embryophyta</taxon>
        <taxon>Tracheophyta</taxon>
        <taxon>Spermatophyta</taxon>
        <taxon>Magnoliopsida</taxon>
        <taxon>Liliopsida</taxon>
        <taxon>Poales</taxon>
        <taxon>Poaceae</taxon>
        <taxon>PACMAD clade</taxon>
        <taxon>Panicoideae</taxon>
        <taxon>Andropogonodae</taxon>
        <taxon>Andropogoneae</taxon>
        <taxon>Tripsacinae</taxon>
        <taxon>Zea</taxon>
    </lineage>
</organism>
<dbReference type="InterPro" id="IPR018170">
    <property type="entry name" value="Aldo/ket_reductase_CS"/>
</dbReference>
<keyword evidence="2" id="KW-0521">NADP</keyword>
<proteinExistence type="inferred from homology"/>
<dbReference type="Pfam" id="PF00248">
    <property type="entry name" value="Aldo_ket_red"/>
    <property type="match status" value="1"/>
</dbReference>
<evidence type="ECO:0000313" key="6">
    <source>
        <dbReference type="EMBL" id="AQK52370.1"/>
    </source>
</evidence>
<dbReference type="GO" id="GO:0016616">
    <property type="term" value="F:oxidoreductase activity, acting on the CH-OH group of donors, NAD or NADP as acceptor"/>
    <property type="evidence" value="ECO:0007669"/>
    <property type="project" value="UniProtKB-ARBA"/>
</dbReference>
<dbReference type="Pfam" id="PF00498">
    <property type="entry name" value="FHA"/>
    <property type="match status" value="1"/>
</dbReference>
<evidence type="ECO:0008006" key="7">
    <source>
        <dbReference type="Google" id="ProtNLM"/>
    </source>
</evidence>
<accession>A0A1D6Q178</accession>
<dbReference type="PANTHER" id="PTHR43827">
    <property type="entry name" value="2,5-DIKETO-D-GLUCONIC ACID REDUCTASE"/>
    <property type="match status" value="1"/>
</dbReference>
<gene>
    <name evidence="6" type="ORF">ZEAMMB73_Zm00001d050337</name>
</gene>
<protein>
    <recommendedName>
        <fullName evidence="7">NADP-dependent oxidoreductase domain-containing protein</fullName>
    </recommendedName>
</protein>
<feature type="domain" description="NADP-dependent oxidoreductase" evidence="4">
    <location>
        <begin position="234"/>
        <end position="370"/>
    </location>
</feature>
<name>A0A1D6Q178_MAIZE</name>
<evidence type="ECO:0000256" key="3">
    <source>
        <dbReference type="ARBA" id="ARBA00023002"/>
    </source>
</evidence>
<dbReference type="PROSITE" id="PS00063">
    <property type="entry name" value="ALDOKETO_REDUCTASE_3"/>
    <property type="match status" value="1"/>
</dbReference>
<feature type="domain" description="FHA" evidence="5">
    <location>
        <begin position="136"/>
        <end position="202"/>
    </location>
</feature>
<dbReference type="SUPFAM" id="SSF51430">
    <property type="entry name" value="NAD(P)-linked oxidoreductase"/>
    <property type="match status" value="1"/>
</dbReference>
<dbReference type="InterPro" id="IPR023210">
    <property type="entry name" value="NADP_OxRdtase_dom"/>
</dbReference>
<dbReference type="PRINTS" id="PR00069">
    <property type="entry name" value="ALDKETRDTASE"/>
</dbReference>
<dbReference type="InterPro" id="IPR020471">
    <property type="entry name" value="AKR"/>
</dbReference>
<dbReference type="PANTHER" id="PTHR43827:SF3">
    <property type="entry name" value="NADP-DEPENDENT OXIDOREDUCTASE DOMAIN-CONTAINING PROTEIN"/>
    <property type="match status" value="1"/>
</dbReference>
<dbReference type="AlphaFoldDB" id="A0A1D6Q178"/>
<dbReference type="InterPro" id="IPR036812">
    <property type="entry name" value="NAD(P)_OxRdtase_dom_sf"/>
</dbReference>
<sequence>MVQLNGRSISLGTKVPLTGGDEVIFNSCGNHAYIFQHPLSDKVPKTVPSSAISLIESPVASVKRIRTYNCSFELPRKISGRLVVLLQYCFLSYLNDDRRNLLMNLYRTADLVEGVLQENISILHTPHHPISAAQFSIGQSKHCNLWLKYQPVSKVLCKLRRLEQGGPCELEVLGKKGMVQLNGRSISSGTKVPLTGGDEVIFNSCGNHAYIFQHPLSDKVPKTVPSSAVSLIESPVASVKRIRTYKRTGDTSAIALAVHFSTCCRGLARRDSLVKFCQKHGICVTAHTPLGGSTANAEWFGRVSCLDDPVIKSLAEKYGKTLAQLVLRWGLQRDTVVIPKTSKVERLQENFDVFGFDISGEDMERMKAVDRKYWTNQPAKLWASTCMLSF</sequence>
<dbReference type="InterPro" id="IPR000253">
    <property type="entry name" value="FHA_dom"/>
</dbReference>
<evidence type="ECO:0000256" key="2">
    <source>
        <dbReference type="ARBA" id="ARBA00022857"/>
    </source>
</evidence>
<keyword evidence="3" id="KW-0560">Oxidoreductase</keyword>
<evidence type="ECO:0000259" key="4">
    <source>
        <dbReference type="Pfam" id="PF00248"/>
    </source>
</evidence>
<dbReference type="ExpressionAtlas" id="A0A1D6Q178">
    <property type="expression patterns" value="baseline"/>
</dbReference>
<dbReference type="Gene3D" id="3.20.20.100">
    <property type="entry name" value="NADP-dependent oxidoreductase domain"/>
    <property type="match status" value="1"/>
</dbReference>
<dbReference type="InterPro" id="IPR008984">
    <property type="entry name" value="SMAD_FHA_dom_sf"/>
</dbReference>
<dbReference type="Gene3D" id="2.60.200.20">
    <property type="match status" value="1"/>
</dbReference>
<comment type="similarity">
    <text evidence="1">Belongs to the aldo/keto reductase family.</text>
</comment>
<dbReference type="STRING" id="4577.A0A1D6Q178"/>
<dbReference type="InParanoid" id="A0A1D6Q178"/>
<dbReference type="SMR" id="A0A1D6Q178"/>
<dbReference type="SUPFAM" id="SSF49879">
    <property type="entry name" value="SMAD/FHA domain"/>
    <property type="match status" value="1"/>
</dbReference>
<dbReference type="EMBL" id="CM000780">
    <property type="protein sequence ID" value="AQK52370.1"/>
    <property type="molecule type" value="Genomic_DNA"/>
</dbReference>
<evidence type="ECO:0000256" key="1">
    <source>
        <dbReference type="ARBA" id="ARBA00007905"/>
    </source>
</evidence>
<reference evidence="6" key="1">
    <citation type="submission" date="2015-12" db="EMBL/GenBank/DDBJ databases">
        <title>Update maize B73 reference genome by single molecule sequencing technologies.</title>
        <authorList>
            <consortium name="Maize Genome Sequencing Project"/>
            <person name="Ware D."/>
        </authorList>
    </citation>
    <scope>NUCLEOTIDE SEQUENCE</scope>
    <source>
        <tissue evidence="6">Seedling</tissue>
    </source>
</reference>